<name>A0A9K3I6S0_HELAN</name>
<evidence type="ECO:0000313" key="6">
    <source>
        <dbReference type="Proteomes" id="UP000215914"/>
    </source>
</evidence>
<comment type="similarity">
    <text evidence="3">Belongs to the methyltransferase superfamily.</text>
</comment>
<keyword evidence="3" id="KW-0808">Transferase</keyword>
<keyword evidence="4" id="KW-0732">Signal</keyword>
<evidence type="ECO:0000256" key="3">
    <source>
        <dbReference type="RuleBase" id="RU366043"/>
    </source>
</evidence>
<dbReference type="EMBL" id="MNCJ02000324">
    <property type="protein sequence ID" value="KAF5791293.1"/>
    <property type="molecule type" value="Genomic_DNA"/>
</dbReference>
<dbReference type="PANTHER" id="PTHR10108:SF763">
    <property type="entry name" value="PECTIN METHYLTRANSFERASE QUA3-RELATED"/>
    <property type="match status" value="1"/>
</dbReference>
<dbReference type="Pfam" id="PF03141">
    <property type="entry name" value="Methyltransf_29"/>
    <property type="match status" value="1"/>
</dbReference>
<accession>A0A9K3I6S0</accession>
<dbReference type="GO" id="GO:0032259">
    <property type="term" value="P:methylation"/>
    <property type="evidence" value="ECO:0007669"/>
    <property type="project" value="UniProtKB-KW"/>
</dbReference>
<comment type="subcellular location">
    <subcellularLocation>
        <location evidence="3">Membrane</location>
        <topology evidence="3">Single-pass type II membrane protein</topology>
    </subcellularLocation>
</comment>
<dbReference type="Proteomes" id="UP000215914">
    <property type="component" value="Unassembled WGS sequence"/>
</dbReference>
<keyword evidence="2 3" id="KW-0325">Glycoprotein</keyword>
<keyword evidence="6" id="KW-1185">Reference proteome</keyword>
<keyword evidence="3" id="KW-0812">Transmembrane</keyword>
<dbReference type="GO" id="GO:0008168">
    <property type="term" value="F:methyltransferase activity"/>
    <property type="evidence" value="ECO:0007669"/>
    <property type="project" value="UniProtKB-UniRule"/>
</dbReference>
<keyword evidence="3" id="KW-0735">Signal-anchor</keyword>
<sequence>MFLQTASLQLWVSFMIGLIGVYHDWCEPFSSYPRTYDFIHVVATESLIKDPTPDKNR</sequence>
<evidence type="ECO:0000313" key="5">
    <source>
        <dbReference type="EMBL" id="KAF5791293.1"/>
    </source>
</evidence>
<feature type="signal peptide" evidence="4">
    <location>
        <begin position="1"/>
        <end position="26"/>
    </location>
</feature>
<dbReference type="EC" id="2.1.1.-" evidence="3"/>
<protein>
    <recommendedName>
        <fullName evidence="3">Methyltransferase</fullName>
        <ecNumber evidence="3">2.1.1.-</ecNumber>
    </recommendedName>
</protein>
<feature type="chain" id="PRO_5039929998" description="Methyltransferase" evidence="4">
    <location>
        <begin position="27"/>
        <end position="57"/>
    </location>
</feature>
<evidence type="ECO:0000256" key="2">
    <source>
        <dbReference type="ARBA" id="ARBA00023180"/>
    </source>
</evidence>
<dbReference type="PANTHER" id="PTHR10108">
    <property type="entry name" value="SAM-DEPENDENT METHYLTRANSFERASE"/>
    <property type="match status" value="1"/>
</dbReference>
<dbReference type="Gramene" id="mRNA:HanXRQr2_Chr09g0393001">
    <property type="protein sequence ID" value="mRNA:HanXRQr2_Chr09g0393001"/>
    <property type="gene ID" value="HanXRQr2_Chr09g0393001"/>
</dbReference>
<proteinExistence type="inferred from homology"/>
<reference evidence="5" key="2">
    <citation type="submission" date="2020-06" db="EMBL/GenBank/DDBJ databases">
        <title>Helianthus annuus Genome sequencing and assembly Release 2.</title>
        <authorList>
            <person name="Gouzy J."/>
            <person name="Langlade N."/>
            <person name="Munos S."/>
        </authorList>
    </citation>
    <scope>NUCLEOTIDE SEQUENCE</scope>
    <source>
        <tissue evidence="5">Leaves</tissue>
    </source>
</reference>
<organism evidence="5 6">
    <name type="scientific">Helianthus annuus</name>
    <name type="common">Common sunflower</name>
    <dbReference type="NCBI Taxonomy" id="4232"/>
    <lineage>
        <taxon>Eukaryota</taxon>
        <taxon>Viridiplantae</taxon>
        <taxon>Streptophyta</taxon>
        <taxon>Embryophyta</taxon>
        <taxon>Tracheophyta</taxon>
        <taxon>Spermatophyta</taxon>
        <taxon>Magnoliopsida</taxon>
        <taxon>eudicotyledons</taxon>
        <taxon>Gunneridae</taxon>
        <taxon>Pentapetalae</taxon>
        <taxon>asterids</taxon>
        <taxon>campanulids</taxon>
        <taxon>Asterales</taxon>
        <taxon>Asteraceae</taxon>
        <taxon>Asteroideae</taxon>
        <taxon>Heliantheae alliance</taxon>
        <taxon>Heliantheae</taxon>
        <taxon>Helianthus</taxon>
    </lineage>
</organism>
<reference evidence="5" key="1">
    <citation type="journal article" date="2017" name="Nature">
        <title>The sunflower genome provides insights into oil metabolism, flowering and Asterid evolution.</title>
        <authorList>
            <person name="Badouin H."/>
            <person name="Gouzy J."/>
            <person name="Grassa C.J."/>
            <person name="Murat F."/>
            <person name="Staton S.E."/>
            <person name="Cottret L."/>
            <person name="Lelandais-Briere C."/>
            <person name="Owens G.L."/>
            <person name="Carrere S."/>
            <person name="Mayjonade B."/>
            <person name="Legrand L."/>
            <person name="Gill N."/>
            <person name="Kane N.C."/>
            <person name="Bowers J.E."/>
            <person name="Hubner S."/>
            <person name="Bellec A."/>
            <person name="Berard A."/>
            <person name="Berges H."/>
            <person name="Blanchet N."/>
            <person name="Boniface M.C."/>
            <person name="Brunel D."/>
            <person name="Catrice O."/>
            <person name="Chaidir N."/>
            <person name="Claudel C."/>
            <person name="Donnadieu C."/>
            <person name="Faraut T."/>
            <person name="Fievet G."/>
            <person name="Helmstetter N."/>
            <person name="King M."/>
            <person name="Knapp S.J."/>
            <person name="Lai Z."/>
            <person name="Le Paslier M.C."/>
            <person name="Lippi Y."/>
            <person name="Lorenzon L."/>
            <person name="Mandel J.R."/>
            <person name="Marage G."/>
            <person name="Marchand G."/>
            <person name="Marquand E."/>
            <person name="Bret-Mestries E."/>
            <person name="Morien E."/>
            <person name="Nambeesan S."/>
            <person name="Nguyen T."/>
            <person name="Pegot-Espagnet P."/>
            <person name="Pouilly N."/>
            <person name="Raftis F."/>
            <person name="Sallet E."/>
            <person name="Schiex T."/>
            <person name="Thomas J."/>
            <person name="Vandecasteele C."/>
            <person name="Vares D."/>
            <person name="Vear F."/>
            <person name="Vautrin S."/>
            <person name="Crespi M."/>
            <person name="Mangin B."/>
            <person name="Burke J.M."/>
            <person name="Salse J."/>
            <person name="Munos S."/>
            <person name="Vincourt P."/>
            <person name="Rieseberg L.H."/>
            <person name="Langlade N.B."/>
        </authorList>
    </citation>
    <scope>NUCLEOTIDE SEQUENCE</scope>
    <source>
        <tissue evidence="5">Leaves</tissue>
    </source>
</reference>
<comment type="caution">
    <text evidence="5">The sequence shown here is derived from an EMBL/GenBank/DDBJ whole genome shotgun (WGS) entry which is preliminary data.</text>
</comment>
<keyword evidence="1 3" id="KW-0489">Methyltransferase</keyword>
<dbReference type="AlphaFoldDB" id="A0A9K3I6S0"/>
<evidence type="ECO:0000256" key="4">
    <source>
        <dbReference type="SAM" id="SignalP"/>
    </source>
</evidence>
<dbReference type="InterPro" id="IPR004159">
    <property type="entry name" value="Put_SAM_MeTrfase"/>
</dbReference>
<gene>
    <name evidence="5" type="ORF">HanXRQr2_Chr09g0393001</name>
</gene>
<dbReference type="GO" id="GO:0016020">
    <property type="term" value="C:membrane"/>
    <property type="evidence" value="ECO:0007669"/>
    <property type="project" value="UniProtKB-SubCell"/>
</dbReference>
<evidence type="ECO:0000256" key="1">
    <source>
        <dbReference type="ARBA" id="ARBA00022603"/>
    </source>
</evidence>